<dbReference type="GO" id="GO:0061630">
    <property type="term" value="F:ubiquitin protein ligase activity"/>
    <property type="evidence" value="ECO:0007669"/>
    <property type="project" value="UniProtKB-EC"/>
</dbReference>
<dbReference type="GO" id="GO:0000209">
    <property type="term" value="P:protein polyubiquitination"/>
    <property type="evidence" value="ECO:0007669"/>
    <property type="project" value="InterPro"/>
</dbReference>
<evidence type="ECO:0000256" key="4">
    <source>
        <dbReference type="ARBA" id="ARBA00022786"/>
    </source>
</evidence>
<dbReference type="Proteomes" id="UP001327560">
    <property type="component" value="Chromosome 1"/>
</dbReference>
<evidence type="ECO:0000256" key="3">
    <source>
        <dbReference type="ARBA" id="ARBA00022679"/>
    </source>
</evidence>
<accession>A0AAQ3PZN6</accession>
<comment type="caution">
    <text evidence="5">Lacks conserved residue(s) required for the propagation of feature annotation.</text>
</comment>
<evidence type="ECO:0000256" key="2">
    <source>
        <dbReference type="ARBA" id="ARBA00012485"/>
    </source>
</evidence>
<comment type="catalytic activity">
    <reaction evidence="1">
        <text>S-ubiquitinyl-[E2 ubiquitin-conjugating enzyme]-L-cysteine + [acceptor protein]-L-lysine = [E2 ubiquitin-conjugating enzyme]-L-cysteine + N(6)-ubiquitinyl-[acceptor protein]-L-lysine.</text>
        <dbReference type="EC" id="2.3.2.26"/>
    </reaction>
</comment>
<dbReference type="SMART" id="SM00119">
    <property type="entry name" value="HECTc"/>
    <property type="match status" value="1"/>
</dbReference>
<keyword evidence="4 5" id="KW-0833">Ubl conjugation pathway</keyword>
<dbReference type="SUPFAM" id="SSF56204">
    <property type="entry name" value="Hect, E3 ligase catalytic domain"/>
    <property type="match status" value="1"/>
</dbReference>
<keyword evidence="9" id="KW-1185">Reference proteome</keyword>
<dbReference type="InterPro" id="IPR035983">
    <property type="entry name" value="Hect_E3_ubiquitin_ligase"/>
</dbReference>
<dbReference type="Pfam" id="PF00632">
    <property type="entry name" value="HECT"/>
    <property type="match status" value="1"/>
</dbReference>
<feature type="domain" description="HECT" evidence="7">
    <location>
        <begin position="141"/>
        <end position="244"/>
    </location>
</feature>
<dbReference type="Gene3D" id="3.30.2160.10">
    <property type="entry name" value="Hect, E3 ligase catalytic domain"/>
    <property type="match status" value="1"/>
</dbReference>
<evidence type="ECO:0000259" key="7">
    <source>
        <dbReference type="PROSITE" id="PS50237"/>
    </source>
</evidence>
<dbReference type="AlphaFoldDB" id="A0AAQ3PZN6"/>
<feature type="chain" id="PRO_5042877493" description="HECT-type E3 ubiquitin transferase" evidence="6">
    <location>
        <begin position="24"/>
        <end position="602"/>
    </location>
</feature>
<feature type="signal peptide" evidence="6">
    <location>
        <begin position="1"/>
        <end position="23"/>
    </location>
</feature>
<dbReference type="EMBL" id="CP136890">
    <property type="protein sequence ID" value="WOK93428.1"/>
    <property type="molecule type" value="Genomic_DNA"/>
</dbReference>
<dbReference type="PROSITE" id="PS50237">
    <property type="entry name" value="HECT"/>
    <property type="match status" value="1"/>
</dbReference>
<name>A0AAQ3PZN6_9LILI</name>
<keyword evidence="6" id="KW-0732">Signal</keyword>
<evidence type="ECO:0000256" key="5">
    <source>
        <dbReference type="PROSITE-ProRule" id="PRU00104"/>
    </source>
</evidence>
<dbReference type="EC" id="2.3.2.26" evidence="2"/>
<gene>
    <name evidence="8" type="ORF">Cni_G02125</name>
</gene>
<proteinExistence type="predicted"/>
<dbReference type="GO" id="GO:0006511">
    <property type="term" value="P:ubiquitin-dependent protein catabolic process"/>
    <property type="evidence" value="ECO:0007669"/>
    <property type="project" value="TreeGrafter"/>
</dbReference>
<sequence length="602" mass="68581">MCLGLSALILDSLVISITVLAMARMNLAMGEAQGIDSFLLGFKRFWPIPSYFCPLQEYRGWAGVLQGHECCPCVTEFKLFEFWRSILLAARYLLRFKNEYTCHLLNVAQHKAFGLQAAKMVIKSLLASWPKHYKGDVPELELYFVGLNNEYGEQTEDELIPGGKDMHATKDNVIAFIHLVANYRLNYQIRIQSLHFLRGFQQLIQKEWIKMFNEHEIQLLISGSLESMDVDDLRSNTHYTGYNHTLREHENAKLGLKVGDKNQEDEAKMPKLERSFSRNYMLLKGCLVACKHVYKQQVGAFTCQEPFVELLPNQPVEWIMTCTLPSCWGWPPSRSPPPPWLPPPPSATVPSAPPQRPRSFGGWSCWHLSPSRRSLAHARPAPAIASVSVDAELKFSCYMIEKMSFLISGEVVELIAKCCAVLEVWEVLETLLLEGLIRHLKSTKLVEKLVEKNQPELLCLLVKHVSDLQSEFLAILKYLLAEAGDTIYASFIGTKQYKDVIADANILQGTMFHEDNADLIDIKRYQSDKKPLQTKQKQLKGSPKPAANRINVFSTYLESGNPMDEQSVEDAFELLHEVVDVYDCFVITTSNNFENRYFSHVH</sequence>
<reference evidence="8 9" key="1">
    <citation type="submission" date="2023-10" db="EMBL/GenBank/DDBJ databases">
        <title>Chromosome-scale genome assembly provides insights into flower coloration mechanisms of Canna indica.</title>
        <authorList>
            <person name="Li C."/>
        </authorList>
    </citation>
    <scope>NUCLEOTIDE SEQUENCE [LARGE SCALE GENOMIC DNA]</scope>
    <source>
        <tissue evidence="8">Flower</tissue>
    </source>
</reference>
<dbReference type="InterPro" id="IPR000569">
    <property type="entry name" value="HECT_dom"/>
</dbReference>
<keyword evidence="3" id="KW-0808">Transferase</keyword>
<dbReference type="InterPro" id="IPR044611">
    <property type="entry name" value="E3A/B/C-like"/>
</dbReference>
<evidence type="ECO:0000313" key="9">
    <source>
        <dbReference type="Proteomes" id="UP001327560"/>
    </source>
</evidence>
<evidence type="ECO:0000313" key="8">
    <source>
        <dbReference type="EMBL" id="WOK93428.1"/>
    </source>
</evidence>
<evidence type="ECO:0000256" key="6">
    <source>
        <dbReference type="SAM" id="SignalP"/>
    </source>
</evidence>
<organism evidence="8 9">
    <name type="scientific">Canna indica</name>
    <name type="common">Indian-shot</name>
    <dbReference type="NCBI Taxonomy" id="4628"/>
    <lineage>
        <taxon>Eukaryota</taxon>
        <taxon>Viridiplantae</taxon>
        <taxon>Streptophyta</taxon>
        <taxon>Embryophyta</taxon>
        <taxon>Tracheophyta</taxon>
        <taxon>Spermatophyta</taxon>
        <taxon>Magnoliopsida</taxon>
        <taxon>Liliopsida</taxon>
        <taxon>Zingiberales</taxon>
        <taxon>Cannaceae</taxon>
        <taxon>Canna</taxon>
    </lineage>
</organism>
<dbReference type="PANTHER" id="PTHR45700:SF6">
    <property type="entry name" value="E3 UBIQUITIN-PROTEIN LIGASE UPL6"/>
    <property type="match status" value="1"/>
</dbReference>
<protein>
    <recommendedName>
        <fullName evidence="2">HECT-type E3 ubiquitin transferase</fullName>
        <ecNumber evidence="2">2.3.2.26</ecNumber>
    </recommendedName>
</protein>
<evidence type="ECO:0000256" key="1">
    <source>
        <dbReference type="ARBA" id="ARBA00000885"/>
    </source>
</evidence>
<dbReference type="PANTHER" id="PTHR45700">
    <property type="entry name" value="UBIQUITIN-PROTEIN LIGASE E3C"/>
    <property type="match status" value="1"/>
</dbReference>